<proteinExistence type="predicted"/>
<dbReference type="AlphaFoldDB" id="A0AAD8YKA3"/>
<gene>
    <name evidence="1" type="ORF">QTG54_003278</name>
</gene>
<comment type="caution">
    <text evidence="1">The sequence shown here is derived from an EMBL/GenBank/DDBJ whole genome shotgun (WGS) entry which is preliminary data.</text>
</comment>
<dbReference type="EMBL" id="JATAAI010000004">
    <property type="protein sequence ID" value="KAK1746671.1"/>
    <property type="molecule type" value="Genomic_DNA"/>
</dbReference>
<sequence length="348" mass="38444">MVVLRRLLRQSTLQMAQAVSSKDSGRNDEFIKMLESMGASVATLGTSIEQMKTSLESSNDAIAKELSKQDPASTSVGEQAKMASFISDLPDVMGLASKMQEEVSKVSETLQGFMSNPISLSQEMTITPSVSGYCAFTEDGKSYDIPAGFIFPQCDLYGAWRHWLTGFPDHKIRNNKNEIIDAPIKPLRLVSLGNVHQSAKKKFKDGWRPILIFMQAEIDQDLDSVPVASIDDAFIKMTYDQAMSALHSKAPNMTSGKNEQKHLTWKVATWSRKIREEQLGPTQGAQHRPVIPLPPAPVVHIVPQQAPVPPQAPIPPPAQFAPPLPVNNMRNNMQIPSIPEMHPDNMHV</sequence>
<evidence type="ECO:0000313" key="1">
    <source>
        <dbReference type="EMBL" id="KAK1746671.1"/>
    </source>
</evidence>
<evidence type="ECO:0000313" key="2">
    <source>
        <dbReference type="Proteomes" id="UP001224775"/>
    </source>
</evidence>
<protein>
    <submittedName>
        <fullName evidence="1">Uncharacterized protein</fullName>
    </submittedName>
</protein>
<accession>A0AAD8YKA3</accession>
<reference evidence="1" key="1">
    <citation type="submission" date="2023-06" db="EMBL/GenBank/DDBJ databases">
        <title>Survivors Of The Sea: Transcriptome response of Skeletonema marinoi to long-term dormancy.</title>
        <authorList>
            <person name="Pinder M.I.M."/>
            <person name="Kourtchenko O."/>
            <person name="Robertson E.K."/>
            <person name="Larsson T."/>
            <person name="Maumus F."/>
            <person name="Osuna-Cruz C.M."/>
            <person name="Vancaester E."/>
            <person name="Stenow R."/>
            <person name="Vandepoele K."/>
            <person name="Ploug H."/>
            <person name="Bruchert V."/>
            <person name="Godhe A."/>
            <person name="Topel M."/>
        </authorList>
    </citation>
    <scope>NUCLEOTIDE SEQUENCE</scope>
    <source>
        <strain evidence="1">R05AC</strain>
    </source>
</reference>
<keyword evidence="2" id="KW-1185">Reference proteome</keyword>
<dbReference type="Proteomes" id="UP001224775">
    <property type="component" value="Unassembled WGS sequence"/>
</dbReference>
<name>A0AAD8YKA3_9STRA</name>
<organism evidence="1 2">
    <name type="scientific">Skeletonema marinoi</name>
    <dbReference type="NCBI Taxonomy" id="267567"/>
    <lineage>
        <taxon>Eukaryota</taxon>
        <taxon>Sar</taxon>
        <taxon>Stramenopiles</taxon>
        <taxon>Ochrophyta</taxon>
        <taxon>Bacillariophyta</taxon>
        <taxon>Coscinodiscophyceae</taxon>
        <taxon>Thalassiosirophycidae</taxon>
        <taxon>Thalassiosirales</taxon>
        <taxon>Skeletonemataceae</taxon>
        <taxon>Skeletonema</taxon>
        <taxon>Skeletonema marinoi-dohrnii complex</taxon>
    </lineage>
</organism>